<evidence type="ECO:0000313" key="1">
    <source>
        <dbReference type="EMBL" id="TDQ45997.1"/>
    </source>
</evidence>
<dbReference type="AlphaFoldDB" id="A0A4V3D712"/>
<name>A0A4V3D712_9ACTN</name>
<evidence type="ECO:0000313" key="2">
    <source>
        <dbReference type="Proteomes" id="UP000295281"/>
    </source>
</evidence>
<sequence>MRCPRCGSGDITEYSYDGGKTVTGYECRDCEAIW</sequence>
<accession>A0A4V3D712</accession>
<protein>
    <submittedName>
        <fullName evidence="1">Uncharacterized protein</fullName>
    </submittedName>
</protein>
<dbReference type="EMBL" id="SNYN01000027">
    <property type="protein sequence ID" value="TDQ45997.1"/>
    <property type="molecule type" value="Genomic_DNA"/>
</dbReference>
<keyword evidence="2" id="KW-1185">Reference proteome</keyword>
<comment type="caution">
    <text evidence="1">The sequence shown here is derived from an EMBL/GenBank/DDBJ whole genome shotgun (WGS) entry which is preliminary data.</text>
</comment>
<reference evidence="1 2" key="1">
    <citation type="submission" date="2019-03" db="EMBL/GenBank/DDBJ databases">
        <title>Genomic Encyclopedia of Type Strains, Phase IV (KMG-IV): sequencing the most valuable type-strain genomes for metagenomic binning, comparative biology and taxonomic classification.</title>
        <authorList>
            <person name="Goeker M."/>
        </authorList>
    </citation>
    <scope>NUCLEOTIDE SEQUENCE [LARGE SCALE GENOMIC DNA]</scope>
    <source>
        <strain evidence="1 2">DSM 46770</strain>
    </source>
</reference>
<gene>
    <name evidence="1" type="ORF">EV190_12757</name>
</gene>
<dbReference type="Proteomes" id="UP000295281">
    <property type="component" value="Unassembled WGS sequence"/>
</dbReference>
<proteinExistence type="predicted"/>
<organism evidence="1 2">
    <name type="scientific">Actinorugispora endophytica</name>
    <dbReference type="NCBI Taxonomy" id="1605990"/>
    <lineage>
        <taxon>Bacteria</taxon>
        <taxon>Bacillati</taxon>
        <taxon>Actinomycetota</taxon>
        <taxon>Actinomycetes</taxon>
        <taxon>Streptosporangiales</taxon>
        <taxon>Nocardiopsidaceae</taxon>
        <taxon>Actinorugispora</taxon>
    </lineage>
</organism>